<feature type="non-terminal residue" evidence="1">
    <location>
        <position position="151"/>
    </location>
</feature>
<sequence>MAYKASKSELDSLLDLKKFKVLQLLAYYAIVVVKDQNLLGLIFGSFFLTQNWYHHRFFLAWGNGVYMNDQMRGFIVQLNAQDFMKLGKEVTFDVELLEYINRRQMENFDNDQKASQYSALYTLNTDYHVLVNKAKVALAKEDIAGLKMLLN</sequence>
<dbReference type="AlphaFoldDB" id="A0A4P9Y8V1"/>
<gene>
    <name evidence="1" type="ORF">ROZALSC1DRAFT_26345</name>
</gene>
<name>A0A4P9Y8V1_ROZAC</name>
<reference evidence="2" key="1">
    <citation type="journal article" date="2018" name="Nat. Microbiol.">
        <title>Leveraging single-cell genomics to expand the fungal tree of life.</title>
        <authorList>
            <person name="Ahrendt S.R."/>
            <person name="Quandt C.A."/>
            <person name="Ciobanu D."/>
            <person name="Clum A."/>
            <person name="Salamov A."/>
            <person name="Andreopoulos B."/>
            <person name="Cheng J.F."/>
            <person name="Woyke T."/>
            <person name="Pelin A."/>
            <person name="Henrissat B."/>
            <person name="Reynolds N.K."/>
            <person name="Benny G.L."/>
            <person name="Smith M.E."/>
            <person name="James T.Y."/>
            <person name="Grigoriev I.V."/>
        </authorList>
    </citation>
    <scope>NUCLEOTIDE SEQUENCE [LARGE SCALE GENOMIC DNA]</scope>
    <source>
        <strain evidence="2">CSF55</strain>
    </source>
</reference>
<protein>
    <submittedName>
        <fullName evidence="1">Uncharacterized protein</fullName>
    </submittedName>
</protein>
<evidence type="ECO:0000313" key="2">
    <source>
        <dbReference type="Proteomes" id="UP000281549"/>
    </source>
</evidence>
<organism evidence="1 2">
    <name type="scientific">Rozella allomycis (strain CSF55)</name>
    <dbReference type="NCBI Taxonomy" id="988480"/>
    <lineage>
        <taxon>Eukaryota</taxon>
        <taxon>Fungi</taxon>
        <taxon>Fungi incertae sedis</taxon>
        <taxon>Cryptomycota</taxon>
        <taxon>Cryptomycota incertae sedis</taxon>
        <taxon>Rozella</taxon>
    </lineage>
</organism>
<evidence type="ECO:0000313" key="1">
    <source>
        <dbReference type="EMBL" id="RKP15563.1"/>
    </source>
</evidence>
<dbReference type="Proteomes" id="UP000281549">
    <property type="component" value="Unassembled WGS sequence"/>
</dbReference>
<dbReference type="EMBL" id="ML008787">
    <property type="protein sequence ID" value="RKP15563.1"/>
    <property type="molecule type" value="Genomic_DNA"/>
</dbReference>
<proteinExistence type="predicted"/>
<accession>A0A4P9Y8V1</accession>